<comment type="caution">
    <text evidence="1">The sequence shown here is derived from an EMBL/GenBank/DDBJ whole genome shotgun (WGS) entry which is preliminary data.</text>
</comment>
<protein>
    <submittedName>
        <fullName evidence="1">Uncharacterized protein</fullName>
    </submittedName>
</protein>
<dbReference type="AlphaFoldDB" id="A0AAV4BCW2"/>
<keyword evidence="2" id="KW-1185">Reference proteome</keyword>
<evidence type="ECO:0000313" key="1">
    <source>
        <dbReference type="EMBL" id="GFO18246.1"/>
    </source>
</evidence>
<reference evidence="1 2" key="1">
    <citation type="journal article" date="2021" name="Elife">
        <title>Chloroplast acquisition without the gene transfer in kleptoplastic sea slugs, Plakobranchus ocellatus.</title>
        <authorList>
            <person name="Maeda T."/>
            <person name="Takahashi S."/>
            <person name="Yoshida T."/>
            <person name="Shimamura S."/>
            <person name="Takaki Y."/>
            <person name="Nagai Y."/>
            <person name="Toyoda A."/>
            <person name="Suzuki Y."/>
            <person name="Arimoto A."/>
            <person name="Ishii H."/>
            <person name="Satoh N."/>
            <person name="Nishiyama T."/>
            <person name="Hasebe M."/>
            <person name="Maruyama T."/>
            <person name="Minagawa J."/>
            <person name="Obokata J."/>
            <person name="Shigenobu S."/>
        </authorList>
    </citation>
    <scope>NUCLEOTIDE SEQUENCE [LARGE SCALE GENOMIC DNA]</scope>
</reference>
<accession>A0AAV4BCW2</accession>
<name>A0AAV4BCW2_9GAST</name>
<organism evidence="1 2">
    <name type="scientific">Plakobranchus ocellatus</name>
    <dbReference type="NCBI Taxonomy" id="259542"/>
    <lineage>
        <taxon>Eukaryota</taxon>
        <taxon>Metazoa</taxon>
        <taxon>Spiralia</taxon>
        <taxon>Lophotrochozoa</taxon>
        <taxon>Mollusca</taxon>
        <taxon>Gastropoda</taxon>
        <taxon>Heterobranchia</taxon>
        <taxon>Euthyneura</taxon>
        <taxon>Panpulmonata</taxon>
        <taxon>Sacoglossa</taxon>
        <taxon>Placobranchoidea</taxon>
        <taxon>Plakobranchidae</taxon>
        <taxon>Plakobranchus</taxon>
    </lineage>
</organism>
<sequence>MSHVWWRRDSQLYFEPMGSGFNPSSSHCVETQGSLLAKRRKEKQHAVTTQLSLQTLGNRINTLPVQFPTRPAQSPGGV</sequence>
<dbReference type="EMBL" id="BLXT01004946">
    <property type="protein sequence ID" value="GFO18246.1"/>
    <property type="molecule type" value="Genomic_DNA"/>
</dbReference>
<gene>
    <name evidence="1" type="ORF">PoB_004475100</name>
</gene>
<evidence type="ECO:0000313" key="2">
    <source>
        <dbReference type="Proteomes" id="UP000735302"/>
    </source>
</evidence>
<dbReference type="Proteomes" id="UP000735302">
    <property type="component" value="Unassembled WGS sequence"/>
</dbReference>
<proteinExistence type="predicted"/>